<dbReference type="InterPro" id="IPR013766">
    <property type="entry name" value="Thioredoxin_domain"/>
</dbReference>
<dbReference type="GO" id="GO:0016209">
    <property type="term" value="F:antioxidant activity"/>
    <property type="evidence" value="ECO:0007669"/>
    <property type="project" value="InterPro"/>
</dbReference>
<dbReference type="PROSITE" id="PS51352">
    <property type="entry name" value="THIOREDOXIN_2"/>
    <property type="match status" value="1"/>
</dbReference>
<proteinExistence type="predicted"/>
<evidence type="ECO:0000313" key="9">
    <source>
        <dbReference type="Proteomes" id="UP000184476"/>
    </source>
</evidence>
<reference evidence="8 9" key="1">
    <citation type="submission" date="2016-11" db="EMBL/GenBank/DDBJ databases">
        <authorList>
            <person name="Jaros S."/>
            <person name="Januszkiewicz K."/>
            <person name="Wedrychowicz H."/>
        </authorList>
    </citation>
    <scope>NUCLEOTIDE SEQUENCE [LARGE SCALE GENOMIC DNA]</scope>
    <source>
        <strain evidence="8 9">DSM 44666</strain>
    </source>
</reference>
<dbReference type="EMBL" id="FQVL01000001">
    <property type="protein sequence ID" value="SHE34437.1"/>
    <property type="molecule type" value="Genomic_DNA"/>
</dbReference>
<keyword evidence="4" id="KW-1015">Disulfide bond</keyword>
<feature type="domain" description="Thioredoxin" evidence="7">
    <location>
        <begin position="56"/>
        <end position="195"/>
    </location>
</feature>
<dbReference type="PANTHER" id="PTHR42852">
    <property type="entry name" value="THIOL:DISULFIDE INTERCHANGE PROTEIN DSBE"/>
    <property type="match status" value="1"/>
</dbReference>
<dbReference type="CDD" id="cd02966">
    <property type="entry name" value="TlpA_like_family"/>
    <property type="match status" value="1"/>
</dbReference>
<dbReference type="RefSeq" id="WP_073150226.1">
    <property type="nucleotide sequence ID" value="NZ_FQVL01000001.1"/>
</dbReference>
<keyword evidence="6" id="KW-1133">Transmembrane helix</keyword>
<dbReference type="Pfam" id="PF00578">
    <property type="entry name" value="AhpC-TSA"/>
    <property type="match status" value="1"/>
</dbReference>
<comment type="subcellular location">
    <subcellularLocation>
        <location evidence="1">Cell envelope</location>
    </subcellularLocation>
</comment>
<evidence type="ECO:0000256" key="4">
    <source>
        <dbReference type="ARBA" id="ARBA00023157"/>
    </source>
</evidence>
<dbReference type="InterPro" id="IPR000866">
    <property type="entry name" value="AhpC/TSA"/>
</dbReference>
<gene>
    <name evidence="8" type="ORF">SAMN05444392_10188</name>
</gene>
<feature type="transmembrane region" description="Helical" evidence="6">
    <location>
        <begin position="12"/>
        <end position="32"/>
    </location>
</feature>
<keyword evidence="5" id="KW-0676">Redox-active center</keyword>
<evidence type="ECO:0000313" key="8">
    <source>
        <dbReference type="EMBL" id="SHE34437.1"/>
    </source>
</evidence>
<dbReference type="PANTHER" id="PTHR42852:SF6">
    <property type="entry name" value="THIOL:DISULFIDE INTERCHANGE PROTEIN DSBE"/>
    <property type="match status" value="1"/>
</dbReference>
<evidence type="ECO:0000259" key="7">
    <source>
        <dbReference type="PROSITE" id="PS51352"/>
    </source>
</evidence>
<keyword evidence="9" id="KW-1185">Reference proteome</keyword>
<keyword evidence="2" id="KW-0201">Cytochrome c-type biogenesis</keyword>
<evidence type="ECO:0000256" key="3">
    <source>
        <dbReference type="ARBA" id="ARBA00022968"/>
    </source>
</evidence>
<dbReference type="GO" id="GO:0016491">
    <property type="term" value="F:oxidoreductase activity"/>
    <property type="evidence" value="ECO:0007669"/>
    <property type="project" value="InterPro"/>
</dbReference>
<sequence>MKSKLINKRTLFIMITTLMLLGLIGGFIYARFISQERSILVPIKSCVKKKPIFHKFEVGSCIPNLNLLNAAQEKVSSDQADGKPTLLYFWSSNCDTCKKELTFLNRKYKEQHQQIHFLIIHSLSFEPNATLAKKWFQQQHFSFPYLVNKFQTVSHPTIVGLPTTFILDQQNVIQHKMNGPFNRQQMGQLLQTIIQDKKTLPTKHP</sequence>
<dbReference type="SUPFAM" id="SSF52833">
    <property type="entry name" value="Thioredoxin-like"/>
    <property type="match status" value="1"/>
</dbReference>
<dbReference type="STRING" id="112248.SAMN05444392_10188"/>
<dbReference type="OrthoDB" id="25753at2"/>
<dbReference type="AlphaFoldDB" id="A0A1M4SR40"/>
<organism evidence="8 9">
    <name type="scientific">Seinonella peptonophila</name>
    <dbReference type="NCBI Taxonomy" id="112248"/>
    <lineage>
        <taxon>Bacteria</taxon>
        <taxon>Bacillati</taxon>
        <taxon>Bacillota</taxon>
        <taxon>Bacilli</taxon>
        <taxon>Bacillales</taxon>
        <taxon>Thermoactinomycetaceae</taxon>
        <taxon>Seinonella</taxon>
    </lineage>
</organism>
<keyword evidence="3" id="KW-0735">Signal-anchor</keyword>
<evidence type="ECO:0000256" key="1">
    <source>
        <dbReference type="ARBA" id="ARBA00004196"/>
    </source>
</evidence>
<keyword evidence="6" id="KW-0812">Transmembrane</keyword>
<evidence type="ECO:0000256" key="5">
    <source>
        <dbReference type="ARBA" id="ARBA00023284"/>
    </source>
</evidence>
<dbReference type="GO" id="GO:0016853">
    <property type="term" value="F:isomerase activity"/>
    <property type="evidence" value="ECO:0007669"/>
    <property type="project" value="UniProtKB-KW"/>
</dbReference>
<evidence type="ECO:0000256" key="2">
    <source>
        <dbReference type="ARBA" id="ARBA00022748"/>
    </source>
</evidence>
<keyword evidence="6" id="KW-0472">Membrane</keyword>
<dbReference type="GO" id="GO:0030313">
    <property type="term" value="C:cell envelope"/>
    <property type="evidence" value="ECO:0007669"/>
    <property type="project" value="UniProtKB-SubCell"/>
</dbReference>
<dbReference type="InterPro" id="IPR050553">
    <property type="entry name" value="Thioredoxin_ResA/DsbE_sf"/>
</dbReference>
<dbReference type="GO" id="GO:0017004">
    <property type="term" value="P:cytochrome complex assembly"/>
    <property type="evidence" value="ECO:0007669"/>
    <property type="project" value="UniProtKB-KW"/>
</dbReference>
<name>A0A1M4SR40_9BACL</name>
<dbReference type="Proteomes" id="UP000184476">
    <property type="component" value="Unassembled WGS sequence"/>
</dbReference>
<dbReference type="Gene3D" id="3.40.30.10">
    <property type="entry name" value="Glutaredoxin"/>
    <property type="match status" value="1"/>
</dbReference>
<protein>
    <submittedName>
        <fullName evidence="8">Thiol-disulfide isomerase or thioredoxin</fullName>
    </submittedName>
</protein>
<dbReference type="InterPro" id="IPR036249">
    <property type="entry name" value="Thioredoxin-like_sf"/>
</dbReference>
<keyword evidence="8" id="KW-0413">Isomerase</keyword>
<accession>A0A1M4SR40</accession>
<evidence type="ECO:0000256" key="6">
    <source>
        <dbReference type="SAM" id="Phobius"/>
    </source>
</evidence>